<name>A0AAD5XMQ4_9FUNG</name>
<keyword evidence="2" id="KW-1185">Reference proteome</keyword>
<dbReference type="Proteomes" id="UP001212152">
    <property type="component" value="Unassembled WGS sequence"/>
</dbReference>
<protein>
    <submittedName>
        <fullName evidence="1">Uncharacterized protein</fullName>
    </submittedName>
</protein>
<reference evidence="1" key="1">
    <citation type="submission" date="2020-05" db="EMBL/GenBank/DDBJ databases">
        <title>Phylogenomic resolution of chytrid fungi.</title>
        <authorList>
            <person name="Stajich J.E."/>
            <person name="Amses K."/>
            <person name="Simmons R."/>
            <person name="Seto K."/>
            <person name="Myers J."/>
            <person name="Bonds A."/>
            <person name="Quandt C.A."/>
            <person name="Barry K."/>
            <person name="Liu P."/>
            <person name="Grigoriev I."/>
            <person name="Longcore J.E."/>
            <person name="James T.Y."/>
        </authorList>
    </citation>
    <scope>NUCLEOTIDE SEQUENCE</scope>
    <source>
        <strain evidence="1">JEL0379</strain>
    </source>
</reference>
<proteinExistence type="predicted"/>
<comment type="caution">
    <text evidence="1">The sequence shown here is derived from an EMBL/GenBank/DDBJ whole genome shotgun (WGS) entry which is preliminary data.</text>
</comment>
<dbReference type="AlphaFoldDB" id="A0AAD5XMQ4"/>
<evidence type="ECO:0000313" key="2">
    <source>
        <dbReference type="Proteomes" id="UP001212152"/>
    </source>
</evidence>
<organism evidence="1 2">
    <name type="scientific">Geranomyces variabilis</name>
    <dbReference type="NCBI Taxonomy" id="109894"/>
    <lineage>
        <taxon>Eukaryota</taxon>
        <taxon>Fungi</taxon>
        <taxon>Fungi incertae sedis</taxon>
        <taxon>Chytridiomycota</taxon>
        <taxon>Chytridiomycota incertae sedis</taxon>
        <taxon>Chytridiomycetes</taxon>
        <taxon>Spizellomycetales</taxon>
        <taxon>Powellomycetaceae</taxon>
        <taxon>Geranomyces</taxon>
    </lineage>
</organism>
<evidence type="ECO:0000313" key="1">
    <source>
        <dbReference type="EMBL" id="KAJ3171368.1"/>
    </source>
</evidence>
<sequence>MPTLTRRKTRSSTSDDHMDIVRESLADVYIFNDLEVLEPVSKGLELDDDDGEAEILALAAVPVASQAAS</sequence>
<dbReference type="EMBL" id="JADGJQ010000086">
    <property type="protein sequence ID" value="KAJ3171368.1"/>
    <property type="molecule type" value="Genomic_DNA"/>
</dbReference>
<gene>
    <name evidence="1" type="ORF">HDU87_008325</name>
</gene>
<accession>A0AAD5XMQ4</accession>